<feature type="signal peptide" evidence="1">
    <location>
        <begin position="1"/>
        <end position="22"/>
    </location>
</feature>
<organism evidence="2 3">
    <name type="scientific">Streptomyces olivoverticillatus</name>
    <dbReference type="NCBI Taxonomy" id="66427"/>
    <lineage>
        <taxon>Bacteria</taxon>
        <taxon>Bacillati</taxon>
        <taxon>Actinomycetota</taxon>
        <taxon>Actinomycetes</taxon>
        <taxon>Kitasatosporales</taxon>
        <taxon>Streptomycetaceae</taxon>
        <taxon>Streptomyces</taxon>
    </lineage>
</organism>
<keyword evidence="1" id="KW-0732">Signal</keyword>
<feature type="chain" id="PRO_5039180773" evidence="1">
    <location>
        <begin position="23"/>
        <end position="200"/>
    </location>
</feature>
<accession>A0A7W7PMR5</accession>
<keyword evidence="3" id="KW-1185">Reference proteome</keyword>
<dbReference type="EMBL" id="JACHJH010000008">
    <property type="protein sequence ID" value="MBB4895607.1"/>
    <property type="molecule type" value="Genomic_DNA"/>
</dbReference>
<evidence type="ECO:0000313" key="3">
    <source>
        <dbReference type="Proteomes" id="UP000556084"/>
    </source>
</evidence>
<dbReference type="Proteomes" id="UP000556084">
    <property type="component" value="Unassembled WGS sequence"/>
</dbReference>
<protein>
    <submittedName>
        <fullName evidence="2">Uncharacterized protein</fullName>
    </submittedName>
</protein>
<comment type="caution">
    <text evidence="2">The sequence shown here is derived from an EMBL/GenBank/DDBJ whole genome shotgun (WGS) entry which is preliminary data.</text>
</comment>
<evidence type="ECO:0000313" key="2">
    <source>
        <dbReference type="EMBL" id="MBB4895607.1"/>
    </source>
</evidence>
<reference evidence="2 3" key="1">
    <citation type="submission" date="2020-08" db="EMBL/GenBank/DDBJ databases">
        <title>Genomic Encyclopedia of Type Strains, Phase III (KMG-III): the genomes of soil and plant-associated and newly described type strains.</title>
        <authorList>
            <person name="Whitman W."/>
        </authorList>
    </citation>
    <scope>NUCLEOTIDE SEQUENCE [LARGE SCALE GENOMIC DNA]</scope>
    <source>
        <strain evidence="2 3">CECT 3266</strain>
    </source>
</reference>
<name>A0A7W7PMR5_9ACTN</name>
<proteinExistence type="predicted"/>
<evidence type="ECO:0000256" key="1">
    <source>
        <dbReference type="SAM" id="SignalP"/>
    </source>
</evidence>
<dbReference type="RefSeq" id="WP_184351377.1">
    <property type="nucleotide sequence ID" value="NZ_JACHJH010000008.1"/>
</dbReference>
<sequence>MSIRVPRTLTFLALAAALTATAAVTAVPATAASPAGGEPPITSTSSLTGWGRMDYPMPGNDIRITVDARSFYGAGHLPVRSEGTFRISHRTDAMNGQPASENWGEFTVDCLTTGGPVATVTGTLVRTTPGGPWEKAGYLKRHIRMGVSVYVAGKNAGPSRIGLSGGAEKGELPLKKCMAPAPGATVVAGGYSLTDRGPLK</sequence>
<dbReference type="AlphaFoldDB" id="A0A7W7PMR5"/>
<gene>
    <name evidence="2" type="ORF">FHS39_004686</name>
</gene>